<evidence type="ECO:0000313" key="7">
    <source>
        <dbReference type="Proteomes" id="UP000272942"/>
    </source>
</evidence>
<dbReference type="Pfam" id="PF00676">
    <property type="entry name" value="E1_dh"/>
    <property type="match status" value="1"/>
</dbReference>
<feature type="domain" description="Dehydrogenase E1 component" evidence="5">
    <location>
        <begin position="79"/>
        <end position="193"/>
    </location>
</feature>
<evidence type="ECO:0000256" key="3">
    <source>
        <dbReference type="ARBA" id="ARBA00023002"/>
    </source>
</evidence>
<dbReference type="InterPro" id="IPR050642">
    <property type="entry name" value="PDH_E1_Alpha_Subunit"/>
</dbReference>
<dbReference type="Gene3D" id="3.40.50.970">
    <property type="match status" value="2"/>
</dbReference>
<dbReference type="PANTHER" id="PTHR11516">
    <property type="entry name" value="PYRUVATE DEHYDROGENASE E1 COMPONENT, ALPHA SUBUNIT BACTERIAL AND ORGANELLAR"/>
    <property type="match status" value="1"/>
</dbReference>
<keyword evidence="2" id="KW-0809">Transit peptide</keyword>
<evidence type="ECO:0000313" key="6">
    <source>
        <dbReference type="EMBL" id="VDP90368.1"/>
    </source>
</evidence>
<accession>A0A183B1L1</accession>
<sequence length="224" mass="24893">MAFDSLNSRWFRCKAVAVGIEASLSPGDTIITAYRCHGFTMTRGVSVHAVLAELAGKRTGISAGKGGSMHMFYKDFFGGNGIVGAQIDGMDVLTVREATRFAREWCVSGKGPILIEAETYRYHGHSMSDPGTSYRTREEVQSVRRGRDPISLFQKRITEANLCTDEEVKAIEKKVREEVDKDAEQSLSDPEPPLETVYEHLHHKLLPGFKVRGCDLQTWGTPKV</sequence>
<organism evidence="8">
    <name type="scientific">Echinostoma caproni</name>
    <dbReference type="NCBI Taxonomy" id="27848"/>
    <lineage>
        <taxon>Eukaryota</taxon>
        <taxon>Metazoa</taxon>
        <taxon>Spiralia</taxon>
        <taxon>Lophotrochozoa</taxon>
        <taxon>Platyhelminthes</taxon>
        <taxon>Trematoda</taxon>
        <taxon>Digenea</taxon>
        <taxon>Plagiorchiida</taxon>
        <taxon>Echinostomata</taxon>
        <taxon>Echinostomatoidea</taxon>
        <taxon>Echinostomatidae</taxon>
        <taxon>Echinostoma</taxon>
    </lineage>
</organism>
<keyword evidence="3" id="KW-0560">Oxidoreductase</keyword>
<dbReference type="OrthoDB" id="10256198at2759"/>
<dbReference type="Proteomes" id="UP000272942">
    <property type="component" value="Unassembled WGS sequence"/>
</dbReference>
<dbReference type="GO" id="GO:0004739">
    <property type="term" value="F:pyruvate dehydrogenase (acetyl-transferring) activity"/>
    <property type="evidence" value="ECO:0007669"/>
    <property type="project" value="TreeGrafter"/>
</dbReference>
<evidence type="ECO:0000256" key="2">
    <source>
        <dbReference type="ARBA" id="ARBA00022946"/>
    </source>
</evidence>
<reference evidence="8" key="1">
    <citation type="submission" date="2016-06" db="UniProtKB">
        <authorList>
            <consortium name="WormBaseParasite"/>
        </authorList>
    </citation>
    <scope>IDENTIFICATION</scope>
</reference>
<evidence type="ECO:0000313" key="8">
    <source>
        <dbReference type="WBParaSite" id="ECPE_0001313501-mRNA-1"/>
    </source>
</evidence>
<dbReference type="EMBL" id="UZAN01054295">
    <property type="protein sequence ID" value="VDP90368.1"/>
    <property type="molecule type" value="Genomic_DNA"/>
</dbReference>
<dbReference type="InterPro" id="IPR001017">
    <property type="entry name" value="DH_E1"/>
</dbReference>
<keyword evidence="4" id="KW-0786">Thiamine pyrophosphate</keyword>
<evidence type="ECO:0000259" key="5">
    <source>
        <dbReference type="Pfam" id="PF00676"/>
    </source>
</evidence>
<dbReference type="PANTHER" id="PTHR11516:SF60">
    <property type="entry name" value="PYRUVATE DEHYDROGENASE E1 COMPONENT SUBUNIT ALPHA"/>
    <property type="match status" value="1"/>
</dbReference>
<dbReference type="SUPFAM" id="SSF52518">
    <property type="entry name" value="Thiamin diphosphate-binding fold (THDP-binding)"/>
    <property type="match status" value="1"/>
</dbReference>
<dbReference type="GO" id="GO:0006086">
    <property type="term" value="P:pyruvate decarboxylation to acetyl-CoA"/>
    <property type="evidence" value="ECO:0007669"/>
    <property type="project" value="TreeGrafter"/>
</dbReference>
<dbReference type="InterPro" id="IPR029061">
    <property type="entry name" value="THDP-binding"/>
</dbReference>
<protein>
    <submittedName>
        <fullName evidence="8">E1_dh domain-containing protein</fullName>
    </submittedName>
</protein>
<dbReference type="WBParaSite" id="ECPE_0001313501-mRNA-1">
    <property type="protein sequence ID" value="ECPE_0001313501-mRNA-1"/>
    <property type="gene ID" value="ECPE_0001313501"/>
</dbReference>
<comment type="cofactor">
    <cofactor evidence="1">
        <name>thiamine diphosphate</name>
        <dbReference type="ChEBI" id="CHEBI:58937"/>
    </cofactor>
</comment>
<proteinExistence type="predicted"/>
<name>A0A183B1L1_9TREM</name>
<evidence type="ECO:0000256" key="1">
    <source>
        <dbReference type="ARBA" id="ARBA00001964"/>
    </source>
</evidence>
<evidence type="ECO:0000256" key="4">
    <source>
        <dbReference type="ARBA" id="ARBA00023052"/>
    </source>
</evidence>
<gene>
    <name evidence="6" type="ORF">ECPE_LOCUS13096</name>
</gene>
<keyword evidence="7" id="KW-1185">Reference proteome</keyword>
<reference evidence="6 7" key="2">
    <citation type="submission" date="2018-11" db="EMBL/GenBank/DDBJ databases">
        <authorList>
            <consortium name="Pathogen Informatics"/>
        </authorList>
    </citation>
    <scope>NUCLEOTIDE SEQUENCE [LARGE SCALE GENOMIC DNA]</scope>
    <source>
        <strain evidence="6 7">Egypt</strain>
    </source>
</reference>
<dbReference type="AlphaFoldDB" id="A0A183B1L1"/>